<protein>
    <submittedName>
        <fullName evidence="4">Protein sidekick-1-like</fullName>
    </submittedName>
</protein>
<dbReference type="SUPFAM" id="SSF49265">
    <property type="entry name" value="Fibronectin type III"/>
    <property type="match status" value="1"/>
</dbReference>
<name>A0A6J1W8P2_9SAUR</name>
<dbReference type="InterPro" id="IPR003961">
    <property type="entry name" value="FN3_dom"/>
</dbReference>
<reference evidence="4" key="1">
    <citation type="submission" date="2025-08" db="UniProtKB">
        <authorList>
            <consortium name="RefSeq"/>
        </authorList>
    </citation>
    <scope>IDENTIFICATION</scope>
</reference>
<keyword evidence="1" id="KW-0812">Transmembrane</keyword>
<keyword evidence="1" id="KW-1133">Transmembrane helix</keyword>
<dbReference type="PROSITE" id="PS50853">
    <property type="entry name" value="FN3"/>
    <property type="match status" value="1"/>
</dbReference>
<dbReference type="InterPro" id="IPR013783">
    <property type="entry name" value="Ig-like_fold"/>
</dbReference>
<dbReference type="RefSeq" id="XP_026548814.1">
    <property type="nucleotide sequence ID" value="XM_026693029.1"/>
</dbReference>
<dbReference type="CDD" id="cd00063">
    <property type="entry name" value="FN3"/>
    <property type="match status" value="1"/>
</dbReference>
<gene>
    <name evidence="4" type="primary">LOC113430596</name>
</gene>
<evidence type="ECO:0000313" key="3">
    <source>
        <dbReference type="Proteomes" id="UP000504612"/>
    </source>
</evidence>
<dbReference type="Gene3D" id="2.60.40.10">
    <property type="entry name" value="Immunoglobulins"/>
    <property type="match status" value="1"/>
</dbReference>
<sequence length="161" mass="17914">LCEVISNDHQNSSFFAAFADEGVWDLFVKNIPRSATSYTVSLDQLKEGVNYQFRVVAVNELGYGEPSAASVAISAQTASPFYEEWWFLLVVALCSLILILMVIFALILHNQTKKYRDNNTGKNVSGVEDSVTLDNGGFTSLELNSRHLNVKNTFLKKNGTR</sequence>
<keyword evidence="3" id="KW-1185">Reference proteome</keyword>
<feature type="non-terminal residue" evidence="4">
    <location>
        <position position="1"/>
    </location>
</feature>
<accession>A0A6J1W8P2</accession>
<organism evidence="3 4">
    <name type="scientific">Notechis scutatus</name>
    <name type="common">mainland tiger snake</name>
    <dbReference type="NCBI Taxonomy" id="8663"/>
    <lineage>
        <taxon>Eukaryota</taxon>
        <taxon>Metazoa</taxon>
        <taxon>Chordata</taxon>
        <taxon>Craniata</taxon>
        <taxon>Vertebrata</taxon>
        <taxon>Euteleostomi</taxon>
        <taxon>Lepidosauria</taxon>
        <taxon>Squamata</taxon>
        <taxon>Bifurcata</taxon>
        <taxon>Unidentata</taxon>
        <taxon>Episquamata</taxon>
        <taxon>Toxicofera</taxon>
        <taxon>Serpentes</taxon>
        <taxon>Colubroidea</taxon>
        <taxon>Elapidae</taxon>
        <taxon>Hydrophiinae</taxon>
        <taxon>Notechis</taxon>
    </lineage>
</organism>
<evidence type="ECO:0000313" key="4">
    <source>
        <dbReference type="RefSeq" id="XP_026548814.1"/>
    </source>
</evidence>
<dbReference type="GeneID" id="113430596"/>
<dbReference type="Proteomes" id="UP000504612">
    <property type="component" value="Unplaced"/>
</dbReference>
<dbReference type="AlphaFoldDB" id="A0A6J1W8P2"/>
<feature type="domain" description="Fibronectin type-III" evidence="2">
    <location>
        <begin position="1"/>
        <end position="80"/>
    </location>
</feature>
<dbReference type="KEGG" id="nss:113430596"/>
<evidence type="ECO:0000259" key="2">
    <source>
        <dbReference type="PROSITE" id="PS50853"/>
    </source>
</evidence>
<keyword evidence="1" id="KW-0472">Membrane</keyword>
<dbReference type="InterPro" id="IPR036116">
    <property type="entry name" value="FN3_sf"/>
</dbReference>
<proteinExistence type="predicted"/>
<evidence type="ECO:0000256" key="1">
    <source>
        <dbReference type="SAM" id="Phobius"/>
    </source>
</evidence>
<feature type="transmembrane region" description="Helical" evidence="1">
    <location>
        <begin position="85"/>
        <end position="108"/>
    </location>
</feature>
<dbReference type="Pfam" id="PF00041">
    <property type="entry name" value="fn3"/>
    <property type="match status" value="1"/>
</dbReference>